<organism evidence="6 7">
    <name type="scientific">Mytilus edulis</name>
    <name type="common">Blue mussel</name>
    <dbReference type="NCBI Taxonomy" id="6550"/>
    <lineage>
        <taxon>Eukaryota</taxon>
        <taxon>Metazoa</taxon>
        <taxon>Spiralia</taxon>
        <taxon>Lophotrochozoa</taxon>
        <taxon>Mollusca</taxon>
        <taxon>Bivalvia</taxon>
        <taxon>Autobranchia</taxon>
        <taxon>Pteriomorphia</taxon>
        <taxon>Mytilida</taxon>
        <taxon>Mytiloidea</taxon>
        <taxon>Mytilidae</taxon>
        <taxon>Mytilinae</taxon>
        <taxon>Mytilus</taxon>
    </lineage>
</organism>
<dbReference type="Gene3D" id="3.40.50.720">
    <property type="entry name" value="NAD(P)-binding Rossmann-like Domain"/>
    <property type="match status" value="2"/>
</dbReference>
<name>A0A8S3QF89_MYTED</name>
<dbReference type="PANTHER" id="PTHR44252">
    <property type="entry name" value="D-ERYTHRULOSE REDUCTASE"/>
    <property type="match status" value="1"/>
</dbReference>
<evidence type="ECO:0000256" key="2">
    <source>
        <dbReference type="ARBA" id="ARBA00011881"/>
    </source>
</evidence>
<dbReference type="GO" id="GO:0005997">
    <property type="term" value="P:xylulose metabolic process"/>
    <property type="evidence" value="ECO:0007669"/>
    <property type="project" value="TreeGrafter"/>
</dbReference>
<dbReference type="GO" id="GO:0006006">
    <property type="term" value="P:glucose metabolic process"/>
    <property type="evidence" value="ECO:0007669"/>
    <property type="project" value="TreeGrafter"/>
</dbReference>
<keyword evidence="3" id="KW-0521">NADP</keyword>
<comment type="subunit">
    <text evidence="2">Homotetramer.</text>
</comment>
<keyword evidence="7" id="KW-1185">Reference proteome</keyword>
<dbReference type="Proteomes" id="UP000683360">
    <property type="component" value="Unassembled WGS sequence"/>
</dbReference>
<evidence type="ECO:0000256" key="4">
    <source>
        <dbReference type="ARBA" id="ARBA00023002"/>
    </source>
</evidence>
<proteinExistence type="inferred from homology"/>
<dbReference type="InterPro" id="IPR051737">
    <property type="entry name" value="L-xylulose/Carbonyl_redctase"/>
</dbReference>
<gene>
    <name evidence="6" type="ORF">MEDL_8544</name>
</gene>
<keyword evidence="4 6" id="KW-0560">Oxidoreductase</keyword>
<accession>A0A8S3QF89</accession>
<evidence type="ECO:0000313" key="6">
    <source>
        <dbReference type="EMBL" id="CAG2193284.1"/>
    </source>
</evidence>
<reference evidence="6" key="1">
    <citation type="submission" date="2021-03" db="EMBL/GenBank/DDBJ databases">
        <authorList>
            <person name="Bekaert M."/>
        </authorList>
    </citation>
    <scope>NUCLEOTIDE SEQUENCE</scope>
</reference>
<dbReference type="AlphaFoldDB" id="A0A8S3QF89"/>
<protein>
    <submittedName>
        <fullName evidence="6">DCXR</fullName>
        <ecNumber evidence="6">1.1.1.10</ecNumber>
    </submittedName>
</protein>
<dbReference type="Pfam" id="PF00106">
    <property type="entry name" value="adh_short"/>
    <property type="match status" value="1"/>
</dbReference>
<dbReference type="Pfam" id="PF13561">
    <property type="entry name" value="adh_short_C2"/>
    <property type="match status" value="1"/>
</dbReference>
<dbReference type="PROSITE" id="PS00061">
    <property type="entry name" value="ADH_SHORT"/>
    <property type="match status" value="1"/>
</dbReference>
<dbReference type="EMBL" id="CAJPWZ010000459">
    <property type="protein sequence ID" value="CAG2193284.1"/>
    <property type="molecule type" value="Genomic_DNA"/>
</dbReference>
<dbReference type="GO" id="GO:0050038">
    <property type="term" value="F:L-xylulose reductase (NADPH) activity"/>
    <property type="evidence" value="ECO:0007669"/>
    <property type="project" value="UniProtKB-EC"/>
</dbReference>
<dbReference type="InterPro" id="IPR002347">
    <property type="entry name" value="SDR_fam"/>
</dbReference>
<dbReference type="PANTHER" id="PTHR44252:SF3">
    <property type="entry name" value="D-ERYTHRULOSE REDUCTASE-RELATED"/>
    <property type="match status" value="1"/>
</dbReference>
<dbReference type="OrthoDB" id="6156282at2759"/>
<dbReference type="GO" id="GO:0004090">
    <property type="term" value="F:carbonyl reductase (NADPH) activity"/>
    <property type="evidence" value="ECO:0007669"/>
    <property type="project" value="TreeGrafter"/>
</dbReference>
<dbReference type="InterPro" id="IPR020904">
    <property type="entry name" value="Sc_DH/Rdtase_CS"/>
</dbReference>
<comment type="caution">
    <text evidence="6">The sequence shown here is derived from an EMBL/GenBank/DDBJ whole genome shotgun (WGS) entry which is preliminary data.</text>
</comment>
<dbReference type="PRINTS" id="PR00080">
    <property type="entry name" value="SDRFAMILY"/>
</dbReference>
<comment type="similarity">
    <text evidence="1 5">Belongs to the short-chain dehydrogenases/reductases (SDR) family.</text>
</comment>
<dbReference type="EC" id="1.1.1.10" evidence="6"/>
<dbReference type="SUPFAM" id="SSF51735">
    <property type="entry name" value="NAD(P)-binding Rossmann-fold domains"/>
    <property type="match status" value="1"/>
</dbReference>
<evidence type="ECO:0000313" key="7">
    <source>
        <dbReference type="Proteomes" id="UP000683360"/>
    </source>
</evidence>
<sequence length="183" mass="19555">MEVKLDGKRALVTGAGKGFGREIAKRIAECGAETFALSRTQEDLGQSEIREKGKGGSIVNISSIASRTVLPGASAYCSTKGAVDNITRCMALELGPHNIRVNSVNPTFVITNMTKGQEHTVSSILERTPMGRFPAIDDFLYYQANILIAEIKDVVNAVVFLLSDESGMISGESLRVDGGVGVY</sequence>
<evidence type="ECO:0000256" key="5">
    <source>
        <dbReference type="RuleBase" id="RU000363"/>
    </source>
</evidence>
<evidence type="ECO:0000256" key="1">
    <source>
        <dbReference type="ARBA" id="ARBA00006484"/>
    </source>
</evidence>
<dbReference type="PRINTS" id="PR00081">
    <property type="entry name" value="GDHRDH"/>
</dbReference>
<evidence type="ECO:0000256" key="3">
    <source>
        <dbReference type="ARBA" id="ARBA00022857"/>
    </source>
</evidence>
<dbReference type="InterPro" id="IPR036291">
    <property type="entry name" value="NAD(P)-bd_dom_sf"/>
</dbReference>